<dbReference type="EMBL" id="ML996156">
    <property type="protein sequence ID" value="KAF2733773.1"/>
    <property type="molecule type" value="Genomic_DNA"/>
</dbReference>
<evidence type="ECO:0000313" key="1">
    <source>
        <dbReference type="EMBL" id="KAF2733773.1"/>
    </source>
</evidence>
<accession>A0A9P4QTV1</accession>
<evidence type="ECO:0000313" key="2">
    <source>
        <dbReference type="Proteomes" id="UP000799444"/>
    </source>
</evidence>
<reference evidence="1" key="1">
    <citation type="journal article" date="2020" name="Stud. Mycol.">
        <title>101 Dothideomycetes genomes: a test case for predicting lifestyles and emergence of pathogens.</title>
        <authorList>
            <person name="Haridas S."/>
            <person name="Albert R."/>
            <person name="Binder M."/>
            <person name="Bloem J."/>
            <person name="Labutti K."/>
            <person name="Salamov A."/>
            <person name="Andreopoulos B."/>
            <person name="Baker S."/>
            <person name="Barry K."/>
            <person name="Bills G."/>
            <person name="Bluhm B."/>
            <person name="Cannon C."/>
            <person name="Castanera R."/>
            <person name="Culley D."/>
            <person name="Daum C."/>
            <person name="Ezra D."/>
            <person name="Gonzalez J."/>
            <person name="Henrissat B."/>
            <person name="Kuo A."/>
            <person name="Liang C."/>
            <person name="Lipzen A."/>
            <person name="Lutzoni F."/>
            <person name="Magnuson J."/>
            <person name="Mondo S."/>
            <person name="Nolan M."/>
            <person name="Ohm R."/>
            <person name="Pangilinan J."/>
            <person name="Park H.-J."/>
            <person name="Ramirez L."/>
            <person name="Alfaro M."/>
            <person name="Sun H."/>
            <person name="Tritt A."/>
            <person name="Yoshinaga Y."/>
            <person name="Zwiers L.-H."/>
            <person name="Turgeon B."/>
            <person name="Goodwin S."/>
            <person name="Spatafora J."/>
            <person name="Crous P."/>
            <person name="Grigoriev I."/>
        </authorList>
    </citation>
    <scope>NUCLEOTIDE SEQUENCE</scope>
    <source>
        <strain evidence="1">CBS 125425</strain>
    </source>
</reference>
<dbReference type="Proteomes" id="UP000799444">
    <property type="component" value="Unassembled WGS sequence"/>
</dbReference>
<comment type="caution">
    <text evidence="1">The sequence shown here is derived from an EMBL/GenBank/DDBJ whole genome shotgun (WGS) entry which is preliminary data.</text>
</comment>
<proteinExistence type="predicted"/>
<dbReference type="AlphaFoldDB" id="A0A9P4QTV1"/>
<organism evidence="1 2">
    <name type="scientific">Polyplosphaeria fusca</name>
    <dbReference type="NCBI Taxonomy" id="682080"/>
    <lineage>
        <taxon>Eukaryota</taxon>
        <taxon>Fungi</taxon>
        <taxon>Dikarya</taxon>
        <taxon>Ascomycota</taxon>
        <taxon>Pezizomycotina</taxon>
        <taxon>Dothideomycetes</taxon>
        <taxon>Pleosporomycetidae</taxon>
        <taxon>Pleosporales</taxon>
        <taxon>Tetraplosphaeriaceae</taxon>
        <taxon>Polyplosphaeria</taxon>
    </lineage>
</organism>
<dbReference type="OrthoDB" id="3799483at2759"/>
<sequence length="183" mass="20889">MKDGRISAELLLRYIEGHWNPYARNHTSGARTFTFLPTNGSRYEFDLSALLFGLVYNRGLFVQSLDEILDGDDRYLKVHQTVADQAVFVSSDQSSGILPNRPMAFGGLNAELQDMCEQVGLYKRNVFYSFRRTALTETRRRDGLESARELAGHVPDTNSIFQYDARGLADMDITAFRLQEQRH</sequence>
<gene>
    <name evidence="1" type="ORF">EJ04DRAFT_564779</name>
</gene>
<keyword evidence="2" id="KW-1185">Reference proteome</keyword>
<protein>
    <submittedName>
        <fullName evidence="1">Uncharacterized protein</fullName>
    </submittedName>
</protein>
<name>A0A9P4QTV1_9PLEO</name>